<keyword evidence="3" id="KW-1185">Reference proteome</keyword>
<dbReference type="OrthoDB" id="3673627at2"/>
<evidence type="ECO:0000256" key="1">
    <source>
        <dbReference type="SAM" id="Phobius"/>
    </source>
</evidence>
<dbReference type="Proteomes" id="UP000282454">
    <property type="component" value="Unassembled WGS sequence"/>
</dbReference>
<keyword evidence="1" id="KW-1133">Transmembrane helix</keyword>
<dbReference type="EMBL" id="RCDD01000001">
    <property type="protein sequence ID" value="RLK61409.1"/>
    <property type="molecule type" value="Genomic_DNA"/>
</dbReference>
<sequence length="446" mass="46748">MDTTELSRALREATEGLQAPPTLAAAVLRGGKRRRTRRRVVLAGAMAVVIAAAGLVVVEMTKADPPQITTGVNPMLTTPTRGDLAGDQAYLDAAVTAFDTGMPNEPGKARLDRPHVYWAGTTDGGKVAVVVQEVERSDSTGYASDGTIIEGRSVVGLLVGTKPVLVNSFPQPYGTTTKGFAFVYGPNNRTVIALGAKNLSVSTTWRIAATSGRAERDWKPMVERDGVWLGETDAQGPPENIRVVTGDPVAAGYDQSLTILPGTRWSLGTDRQAKPVPEGVLRTEPGDVFRVSGSTSRPLGDNVHETLMAANLLDPLAGVTPTGAQFIVDLPGGGSVVAIEVVSMFIMDGLFLAQRDAAAKITGWTYCGLVRKDTGGLVGVCELPGQAGRLAVAPGMVLTYQARLDGGVGGDWVNAGKDAALIPADVPTVHLADPRGRTEAHSLLRE</sequence>
<reference evidence="2 3" key="1">
    <citation type="submission" date="2018-10" db="EMBL/GenBank/DDBJ databases">
        <title>Genomic Encyclopedia of Archaeal and Bacterial Type Strains, Phase II (KMG-II): from individual species to whole genera.</title>
        <authorList>
            <person name="Goeker M."/>
        </authorList>
    </citation>
    <scope>NUCLEOTIDE SEQUENCE [LARGE SCALE GENOMIC DNA]</scope>
    <source>
        <strain evidence="2 3">DSM 45657</strain>
    </source>
</reference>
<accession>A0A421BAN8</accession>
<evidence type="ECO:0000313" key="2">
    <source>
        <dbReference type="EMBL" id="RLK61409.1"/>
    </source>
</evidence>
<keyword evidence="1" id="KW-0472">Membrane</keyword>
<comment type="caution">
    <text evidence="2">The sequence shown here is derived from an EMBL/GenBank/DDBJ whole genome shotgun (WGS) entry which is preliminary data.</text>
</comment>
<dbReference type="AlphaFoldDB" id="A0A421BAN8"/>
<dbReference type="RefSeq" id="WP_121390067.1">
    <property type="nucleotide sequence ID" value="NZ_RCDD01000001.1"/>
</dbReference>
<feature type="transmembrane region" description="Helical" evidence="1">
    <location>
        <begin position="40"/>
        <end position="58"/>
    </location>
</feature>
<evidence type="ECO:0000313" key="3">
    <source>
        <dbReference type="Proteomes" id="UP000282454"/>
    </source>
</evidence>
<proteinExistence type="predicted"/>
<name>A0A421BAN8_9PSEU</name>
<keyword evidence="1" id="KW-0812">Transmembrane</keyword>
<organism evidence="2 3">
    <name type="scientific">Actinokineospora cianjurensis</name>
    <dbReference type="NCBI Taxonomy" id="585224"/>
    <lineage>
        <taxon>Bacteria</taxon>
        <taxon>Bacillati</taxon>
        <taxon>Actinomycetota</taxon>
        <taxon>Actinomycetes</taxon>
        <taxon>Pseudonocardiales</taxon>
        <taxon>Pseudonocardiaceae</taxon>
        <taxon>Actinokineospora</taxon>
    </lineage>
</organism>
<protein>
    <submittedName>
        <fullName evidence="2">Uncharacterized protein</fullName>
    </submittedName>
</protein>
<gene>
    <name evidence="2" type="ORF">CLV68_1949</name>
</gene>